<protein>
    <recommendedName>
        <fullName evidence="2">SH3b domain-containing protein</fullName>
    </recommendedName>
</protein>
<dbReference type="Pfam" id="PF08239">
    <property type="entry name" value="SH3_3"/>
    <property type="match status" value="1"/>
</dbReference>
<dbReference type="SMART" id="SM00287">
    <property type="entry name" value="SH3b"/>
    <property type="match status" value="1"/>
</dbReference>
<feature type="domain" description="SH3b" evidence="2">
    <location>
        <begin position="88"/>
        <end position="153"/>
    </location>
</feature>
<organism evidence="3 4">
    <name type="scientific">Salipiger mucosus DSM 16094</name>
    <dbReference type="NCBI Taxonomy" id="1123237"/>
    <lineage>
        <taxon>Bacteria</taxon>
        <taxon>Pseudomonadati</taxon>
        <taxon>Pseudomonadota</taxon>
        <taxon>Alphaproteobacteria</taxon>
        <taxon>Rhodobacterales</taxon>
        <taxon>Roseobacteraceae</taxon>
        <taxon>Salipiger</taxon>
    </lineage>
</organism>
<accession>S9Q9M8</accession>
<dbReference type="AlphaFoldDB" id="S9Q9M8"/>
<dbReference type="Gene3D" id="2.30.30.40">
    <property type="entry name" value="SH3 Domains"/>
    <property type="match status" value="1"/>
</dbReference>
<dbReference type="OrthoDB" id="7433551at2"/>
<gene>
    <name evidence="3" type="ORF">Salmuc_05284</name>
</gene>
<evidence type="ECO:0000259" key="2">
    <source>
        <dbReference type="PROSITE" id="PS51781"/>
    </source>
</evidence>
<dbReference type="PROSITE" id="PS51781">
    <property type="entry name" value="SH3B"/>
    <property type="match status" value="1"/>
</dbReference>
<evidence type="ECO:0000313" key="4">
    <source>
        <dbReference type="Proteomes" id="UP000015347"/>
    </source>
</evidence>
<keyword evidence="4" id="KW-1185">Reference proteome</keyword>
<dbReference type="RefSeq" id="WP_021120881.1">
    <property type="nucleotide sequence ID" value="NZ_KE557283.1"/>
</dbReference>
<comment type="caution">
    <text evidence="3">The sequence shown here is derived from an EMBL/GenBank/DDBJ whole genome shotgun (WGS) entry which is preliminary data.</text>
</comment>
<evidence type="ECO:0000313" key="3">
    <source>
        <dbReference type="EMBL" id="EPX76343.1"/>
    </source>
</evidence>
<name>S9Q9M8_9RHOB</name>
<dbReference type="eggNOG" id="COG3103">
    <property type="taxonomic scope" value="Bacteria"/>
</dbReference>
<dbReference type="Proteomes" id="UP000015347">
    <property type="component" value="Unassembled WGS sequence"/>
</dbReference>
<evidence type="ECO:0000256" key="1">
    <source>
        <dbReference type="SAM" id="MobiDB-lite"/>
    </source>
</evidence>
<dbReference type="InterPro" id="IPR003646">
    <property type="entry name" value="SH3-like_bac-type"/>
</dbReference>
<sequence>MNKLIPVTFGFLGLAWYEMSGGADFQPAVSDPQPAMAAQADTRSAEEAQQAQLAAARRTTAPAPDAARTAAADSAPAVDPEKAAALAPELRRVSGSRVNVRTGPGTRFSVVTQFVRNDRVEVLADPGEGWVKLRSEDTGRVGWMSDRFVTDAD</sequence>
<proteinExistence type="predicted"/>
<feature type="region of interest" description="Disordered" evidence="1">
    <location>
        <begin position="40"/>
        <end position="83"/>
    </location>
</feature>
<dbReference type="HOGENOM" id="CLU_092796_0_0_5"/>
<dbReference type="STRING" id="1123237.Salmuc_05284"/>
<dbReference type="EMBL" id="APVH01000053">
    <property type="protein sequence ID" value="EPX76343.1"/>
    <property type="molecule type" value="Genomic_DNA"/>
</dbReference>
<feature type="compositionally biased region" description="Low complexity" evidence="1">
    <location>
        <begin position="47"/>
        <end position="78"/>
    </location>
</feature>
<reference evidence="4" key="1">
    <citation type="journal article" date="2014" name="Stand. Genomic Sci.">
        <title>Genome sequence of the exopolysaccharide-producing Salipiger mucosus type strain (DSM 16094(T)), a moderately halophilic member of the Roseobacter clade.</title>
        <authorList>
            <person name="Riedel T."/>
            <person name="Spring S."/>
            <person name="Fiebig A."/>
            <person name="Petersen J."/>
            <person name="Kyrpides N.C."/>
            <person name="Goker M."/>
            <person name="Klenk H.P."/>
        </authorList>
    </citation>
    <scope>NUCLEOTIDE SEQUENCE [LARGE SCALE GENOMIC DNA]</scope>
    <source>
        <strain evidence="4">DSM 16094</strain>
    </source>
</reference>